<comment type="similarity">
    <text evidence="12">Belongs to the glycosyltransferase group 1 family. Glycosyltransferase 4 subfamily.</text>
</comment>
<keyword evidence="8 12" id="KW-0256">Endoplasmic reticulum</keyword>
<accession>A0AAD6XPX3</accession>
<feature type="domain" description="ALG11 mannosyltransferase N-terminal" evidence="15">
    <location>
        <begin position="44"/>
        <end position="249"/>
    </location>
</feature>
<evidence type="ECO:0000256" key="10">
    <source>
        <dbReference type="ARBA" id="ARBA00023136"/>
    </source>
</evidence>
<name>A0AAD6XPX3_9AGAR</name>
<keyword evidence="7" id="KW-0812">Transmembrane</keyword>
<evidence type="ECO:0000256" key="9">
    <source>
        <dbReference type="ARBA" id="ARBA00022989"/>
    </source>
</evidence>
<evidence type="ECO:0000256" key="1">
    <source>
        <dbReference type="ARBA" id="ARBA00004389"/>
    </source>
</evidence>
<comment type="subcellular location">
    <subcellularLocation>
        <location evidence="1">Endoplasmic reticulum membrane</location>
        <topology evidence="1">Single-pass membrane protein</topology>
    </subcellularLocation>
</comment>
<keyword evidence="6 12" id="KW-0808">Transferase</keyword>
<evidence type="ECO:0000256" key="13">
    <source>
        <dbReference type="SAM" id="SignalP"/>
    </source>
</evidence>
<dbReference type="GO" id="GO:0006487">
    <property type="term" value="P:protein N-linked glycosylation"/>
    <property type="evidence" value="ECO:0007669"/>
    <property type="project" value="TreeGrafter"/>
</dbReference>
<comment type="catalytic activity">
    <reaction evidence="11 12">
        <text>an alpha-D-Man-(1-&gt;3)-[alpha-D-Man-(1-&gt;6)]-beta-D-Man-(1-&gt;4)-beta-D-GlcNAc-(1-&gt;4)-alpha-D-GlcNAc-diphospho-di-trans,poly-cis-dolichol + 2 GDP-alpha-D-mannose = an alpha-D-Man-(1-&gt;2)-alpha-D-Man-(1-&gt;2)-alpha-D-Man-(1-&gt;3)-[alpha-D-Man-(1-&gt;6)]-beta-D-Man-(1-&gt;4)-beta-D-GlcNAc-(1-&gt;4)-alpha-D-GlcNAc-diphospho-di-trans,poly-cis-dolichol + 2 GDP + 2 H(+)</text>
        <dbReference type="Rhea" id="RHEA:29523"/>
        <dbReference type="Rhea" id="RHEA-COMP:19515"/>
        <dbReference type="Rhea" id="RHEA-COMP:19516"/>
        <dbReference type="ChEBI" id="CHEBI:15378"/>
        <dbReference type="ChEBI" id="CHEBI:57527"/>
        <dbReference type="ChEBI" id="CHEBI:58189"/>
        <dbReference type="ChEBI" id="CHEBI:132511"/>
        <dbReference type="ChEBI" id="CHEBI:132515"/>
        <dbReference type="EC" id="2.4.1.131"/>
    </reaction>
    <physiologicalReaction direction="left-to-right" evidence="11 12">
        <dbReference type="Rhea" id="RHEA:29524"/>
    </physiologicalReaction>
</comment>
<comment type="pathway">
    <text evidence="2 12">Protein modification; protein glycosylation.</text>
</comment>
<dbReference type="PANTHER" id="PTHR45919:SF1">
    <property type="entry name" value="GDP-MAN:MAN(3)GLCNAC(2)-PP-DOL ALPHA-1,2-MANNOSYLTRANSFERASE"/>
    <property type="match status" value="1"/>
</dbReference>
<dbReference type="EC" id="2.4.1.131" evidence="3 12"/>
<evidence type="ECO:0000256" key="6">
    <source>
        <dbReference type="ARBA" id="ARBA00022679"/>
    </source>
</evidence>
<comment type="caution">
    <text evidence="16">The sequence shown here is derived from an EMBL/GenBank/DDBJ whole genome shotgun (WGS) entry which is preliminary data.</text>
</comment>
<comment type="function">
    <text evidence="12">GDP-Man:Man(3)GlcNAc(2)-PP-Dol alpha-1,2-mannosyltransferase that operates in the biosynthetic pathway of dolichol-linked oligosaccharides, the glycan precursors employed in protein asparagine (N)-glycosylation. The assembly of dolichol-linked oligosaccharides begins on the cytosolic side of the endoplasmic reticulum membrane and finishes in its lumen. The sequential addition of sugars to dolichol pyrophosphate produces dolichol-linked oligosaccharides containing fourteen sugars, including two GlcNAcs, nine mannoses and three glucoses. Once assembled, the oligosaccharide is transferred from the lipid to nascent proteins by oligosaccharyltransferases. Catalyzes, on the cytoplasmic face of the endoplasmic reticulum, the addition of the fourth and fifth mannose residues to the dolichol-linked oligosaccharide chain, to produce Man(5)GlcNAc(2)-PP-dolichol core oligosaccharide.</text>
</comment>
<evidence type="ECO:0000259" key="15">
    <source>
        <dbReference type="Pfam" id="PF15924"/>
    </source>
</evidence>
<dbReference type="AlphaFoldDB" id="A0AAD6XPX3"/>
<protein>
    <recommendedName>
        <fullName evidence="4 12">GDP-Man:Man(3)GlcNAc(2)-PP-Dol alpha-1,2-mannosyltransferase</fullName>
        <ecNumber evidence="3 12">2.4.1.131</ecNumber>
    </recommendedName>
</protein>
<evidence type="ECO:0000256" key="12">
    <source>
        <dbReference type="RuleBase" id="RU367051"/>
    </source>
</evidence>
<evidence type="ECO:0000313" key="17">
    <source>
        <dbReference type="Proteomes" id="UP001222325"/>
    </source>
</evidence>
<evidence type="ECO:0000313" key="16">
    <source>
        <dbReference type="EMBL" id="KAJ7079583.1"/>
    </source>
</evidence>
<dbReference type="GO" id="GO:0004377">
    <property type="term" value="F:GDP-Man:Man(3)GlcNAc(2)-PP-Dol alpha-1,2-mannosyltransferase activity"/>
    <property type="evidence" value="ECO:0007669"/>
    <property type="project" value="UniProtKB-UniRule"/>
</dbReference>
<dbReference type="InterPro" id="IPR031814">
    <property type="entry name" value="ALG11_N"/>
</dbReference>
<keyword evidence="5 12" id="KW-0328">Glycosyltransferase</keyword>
<evidence type="ECO:0000256" key="11">
    <source>
        <dbReference type="ARBA" id="ARBA00045065"/>
    </source>
</evidence>
<reference evidence="16" key="1">
    <citation type="submission" date="2023-03" db="EMBL/GenBank/DDBJ databases">
        <title>Massive genome expansion in bonnet fungi (Mycena s.s.) driven by repeated elements and novel gene families across ecological guilds.</title>
        <authorList>
            <consortium name="Lawrence Berkeley National Laboratory"/>
            <person name="Harder C.B."/>
            <person name="Miyauchi S."/>
            <person name="Viragh M."/>
            <person name="Kuo A."/>
            <person name="Thoen E."/>
            <person name="Andreopoulos B."/>
            <person name="Lu D."/>
            <person name="Skrede I."/>
            <person name="Drula E."/>
            <person name="Henrissat B."/>
            <person name="Morin E."/>
            <person name="Kohler A."/>
            <person name="Barry K."/>
            <person name="LaButti K."/>
            <person name="Morin E."/>
            <person name="Salamov A."/>
            <person name="Lipzen A."/>
            <person name="Mereny Z."/>
            <person name="Hegedus B."/>
            <person name="Baldrian P."/>
            <person name="Stursova M."/>
            <person name="Weitz H."/>
            <person name="Taylor A."/>
            <person name="Grigoriev I.V."/>
            <person name="Nagy L.G."/>
            <person name="Martin F."/>
            <person name="Kauserud H."/>
        </authorList>
    </citation>
    <scope>NUCLEOTIDE SEQUENCE</scope>
    <source>
        <strain evidence="16">CBHHK173m</strain>
    </source>
</reference>
<feature type="signal peptide" evidence="13">
    <location>
        <begin position="1"/>
        <end position="27"/>
    </location>
</feature>
<keyword evidence="17" id="KW-1185">Reference proteome</keyword>
<evidence type="ECO:0000256" key="7">
    <source>
        <dbReference type="ARBA" id="ARBA00022692"/>
    </source>
</evidence>
<sequence>MNSILLASLLPVSLVLVSLVYLQARSAKQRRVALQSLSLPPSTKAFAFFHPYCDAGGGGERVLWSAIAYIQRTHPDLLCVVYTGDTAATKTSILEKVQSRFAINLSPATLHFVFLTKRVFIEDSTYPRLTLIGQSLGSVVLVAEALSLFVPDAYIDTMGYAFTLPIVRLLGIPAGAYVHYPTISPPMIARVASRSTSYANAQAISRSRVLSTMKLAYYHAFMLLYALALRRAGVLMVNSSWTRNHVARVLAYGTLGRWGVVRPRVVYPSCDTREMARLPLEGRARVVISIAQFRPEKNHAAQVRALHALLEAHPAYKAEGIELVLIGGCRNAEDKARVEGLRALARELGVESHVQFVLNAPYPDVLAWLGRASIGLNTMVDEHFGINVVEFMAAGVIPIADASGGPLEDIILPVEGEITGYHAMTPETFAAAIHTALTLSSAEDLAIRQRARTRAVQEFSEAKFEAAWEASGWATLLA</sequence>
<dbReference type="Proteomes" id="UP001222325">
    <property type="component" value="Unassembled WGS sequence"/>
</dbReference>
<evidence type="ECO:0000256" key="5">
    <source>
        <dbReference type="ARBA" id="ARBA00022676"/>
    </source>
</evidence>
<dbReference type="Pfam" id="PF15924">
    <property type="entry name" value="ALG11_N"/>
    <property type="match status" value="1"/>
</dbReference>
<feature type="chain" id="PRO_5042240660" description="GDP-Man:Man(3)GlcNAc(2)-PP-Dol alpha-1,2-mannosyltransferase" evidence="13">
    <location>
        <begin position="28"/>
        <end position="478"/>
    </location>
</feature>
<evidence type="ECO:0000256" key="8">
    <source>
        <dbReference type="ARBA" id="ARBA00022824"/>
    </source>
</evidence>
<dbReference type="GO" id="GO:0005789">
    <property type="term" value="C:endoplasmic reticulum membrane"/>
    <property type="evidence" value="ECO:0007669"/>
    <property type="project" value="UniProtKB-SubCell"/>
</dbReference>
<evidence type="ECO:0000256" key="3">
    <source>
        <dbReference type="ARBA" id="ARBA00012645"/>
    </source>
</evidence>
<evidence type="ECO:0000256" key="4">
    <source>
        <dbReference type="ARBA" id="ARBA00022018"/>
    </source>
</evidence>
<keyword evidence="10" id="KW-0472">Membrane</keyword>
<dbReference type="PANTHER" id="PTHR45919">
    <property type="entry name" value="GDP-MAN:MAN(3)GLCNAC(2)-PP-DOL ALPHA-1,2-MANNOSYLTRANSFERASE"/>
    <property type="match status" value="1"/>
</dbReference>
<dbReference type="InterPro" id="IPR038013">
    <property type="entry name" value="ALG11"/>
</dbReference>
<dbReference type="Pfam" id="PF00534">
    <property type="entry name" value="Glycos_transf_1"/>
    <property type="match status" value="1"/>
</dbReference>
<feature type="domain" description="Glycosyl transferase family 1" evidence="14">
    <location>
        <begin position="274"/>
        <end position="451"/>
    </location>
</feature>
<evidence type="ECO:0000256" key="2">
    <source>
        <dbReference type="ARBA" id="ARBA00004922"/>
    </source>
</evidence>
<dbReference type="InterPro" id="IPR001296">
    <property type="entry name" value="Glyco_trans_1"/>
</dbReference>
<gene>
    <name evidence="16" type="ORF">B0H15DRAFT_499103</name>
</gene>
<dbReference type="Gene3D" id="3.40.50.2000">
    <property type="entry name" value="Glycogen Phosphorylase B"/>
    <property type="match status" value="1"/>
</dbReference>
<keyword evidence="13" id="KW-0732">Signal</keyword>
<dbReference type="EMBL" id="JARJCN010000059">
    <property type="protein sequence ID" value="KAJ7079583.1"/>
    <property type="molecule type" value="Genomic_DNA"/>
</dbReference>
<keyword evidence="9" id="KW-1133">Transmembrane helix</keyword>
<dbReference type="SUPFAM" id="SSF53756">
    <property type="entry name" value="UDP-Glycosyltransferase/glycogen phosphorylase"/>
    <property type="match status" value="1"/>
</dbReference>
<proteinExistence type="inferred from homology"/>
<evidence type="ECO:0000259" key="14">
    <source>
        <dbReference type="Pfam" id="PF00534"/>
    </source>
</evidence>
<organism evidence="16 17">
    <name type="scientific">Mycena belliarum</name>
    <dbReference type="NCBI Taxonomy" id="1033014"/>
    <lineage>
        <taxon>Eukaryota</taxon>
        <taxon>Fungi</taxon>
        <taxon>Dikarya</taxon>
        <taxon>Basidiomycota</taxon>
        <taxon>Agaricomycotina</taxon>
        <taxon>Agaricomycetes</taxon>
        <taxon>Agaricomycetidae</taxon>
        <taxon>Agaricales</taxon>
        <taxon>Marasmiineae</taxon>
        <taxon>Mycenaceae</taxon>
        <taxon>Mycena</taxon>
    </lineage>
</organism>
<dbReference type="CDD" id="cd03806">
    <property type="entry name" value="GT4_ALG11-like"/>
    <property type="match status" value="1"/>
</dbReference>